<accession>A0ABT9CFX6</accession>
<organism evidence="1 2">
    <name type="scientific">Paenibacillus lacisoli</name>
    <dbReference type="NCBI Taxonomy" id="3064525"/>
    <lineage>
        <taxon>Bacteria</taxon>
        <taxon>Bacillati</taxon>
        <taxon>Bacillota</taxon>
        <taxon>Bacilli</taxon>
        <taxon>Bacillales</taxon>
        <taxon>Paenibacillaceae</taxon>
        <taxon>Paenibacillus</taxon>
    </lineage>
</organism>
<evidence type="ECO:0000313" key="1">
    <source>
        <dbReference type="EMBL" id="MDO7907795.1"/>
    </source>
</evidence>
<comment type="caution">
    <text evidence="1">The sequence shown here is derived from an EMBL/GenBank/DDBJ whole genome shotgun (WGS) entry which is preliminary data.</text>
</comment>
<name>A0ABT9CFX6_9BACL</name>
<sequence>MPIIKHHVHRRFPRLFLFSDKNYRGRRFVWRGNVGLRNLDNLYPRGIESLRFFSPNPNATLVLFSRPNFQGKFKIYRGITNIADLERVFAQGEVKSLVSANFFLSPQQIRLIRTTCALPPGFRTI</sequence>
<dbReference type="SUPFAM" id="SSF49695">
    <property type="entry name" value="gamma-Crystallin-like"/>
    <property type="match status" value="1"/>
</dbReference>
<dbReference type="Gene3D" id="2.60.20.10">
    <property type="entry name" value="Crystallins"/>
    <property type="match status" value="1"/>
</dbReference>
<dbReference type="EMBL" id="JAUQTB010000009">
    <property type="protein sequence ID" value="MDO7907795.1"/>
    <property type="molecule type" value="Genomic_DNA"/>
</dbReference>
<reference evidence="1 2" key="1">
    <citation type="submission" date="2023-07" db="EMBL/GenBank/DDBJ databases">
        <title>Paenibacillus sp. JX-17 nov. isolated from soil.</title>
        <authorList>
            <person name="Wan Y."/>
            <person name="Liu B."/>
        </authorList>
    </citation>
    <scope>NUCLEOTIDE SEQUENCE [LARGE SCALE GENOMIC DNA]</scope>
    <source>
        <strain evidence="1 2">JX-17</strain>
    </source>
</reference>
<dbReference type="Proteomes" id="UP001240171">
    <property type="component" value="Unassembled WGS sequence"/>
</dbReference>
<keyword evidence="2" id="KW-1185">Reference proteome</keyword>
<dbReference type="RefSeq" id="WP_305025008.1">
    <property type="nucleotide sequence ID" value="NZ_JAUQTB010000009.1"/>
</dbReference>
<proteinExistence type="predicted"/>
<gene>
    <name evidence="1" type="ORF">Q5741_15390</name>
</gene>
<protein>
    <submittedName>
        <fullName evidence="1">Uncharacterized protein</fullName>
    </submittedName>
</protein>
<dbReference type="InterPro" id="IPR011024">
    <property type="entry name" value="G_crystallin-like"/>
</dbReference>
<evidence type="ECO:0000313" key="2">
    <source>
        <dbReference type="Proteomes" id="UP001240171"/>
    </source>
</evidence>